<sequence>MDLWPATERGNAALTDVFAYISRLSLDDIDTLQSRVQAGDPALSDEELAMALFAEEAAGLLNVAKGHAGHSARHRPIVEELEEIEAAARYDHLVALAISEGRPIPPMPALPLRRTISEPDSDYGSGSIGFATSDAEASDSE</sequence>
<dbReference type="InParanoid" id="K5WNW9"/>
<name>K5WNW9_PHACS</name>
<dbReference type="KEGG" id="pco:PHACADRAFT_247113"/>
<dbReference type="GeneID" id="18913990"/>
<accession>K5WNW9</accession>
<proteinExistence type="predicted"/>
<dbReference type="AlphaFoldDB" id="K5WNW9"/>
<evidence type="ECO:0000313" key="3">
    <source>
        <dbReference type="Proteomes" id="UP000008370"/>
    </source>
</evidence>
<evidence type="ECO:0000313" key="2">
    <source>
        <dbReference type="EMBL" id="EKM60894.1"/>
    </source>
</evidence>
<protein>
    <submittedName>
        <fullName evidence="2">Uncharacterized protein</fullName>
    </submittedName>
</protein>
<evidence type="ECO:0000256" key="1">
    <source>
        <dbReference type="SAM" id="MobiDB-lite"/>
    </source>
</evidence>
<dbReference type="RefSeq" id="XP_007390337.1">
    <property type="nucleotide sequence ID" value="XM_007390275.1"/>
</dbReference>
<organism evidence="2 3">
    <name type="scientific">Phanerochaete carnosa (strain HHB-10118-sp)</name>
    <name type="common">White-rot fungus</name>
    <name type="synonym">Peniophora carnosa</name>
    <dbReference type="NCBI Taxonomy" id="650164"/>
    <lineage>
        <taxon>Eukaryota</taxon>
        <taxon>Fungi</taxon>
        <taxon>Dikarya</taxon>
        <taxon>Basidiomycota</taxon>
        <taxon>Agaricomycotina</taxon>
        <taxon>Agaricomycetes</taxon>
        <taxon>Polyporales</taxon>
        <taxon>Phanerochaetaceae</taxon>
        <taxon>Phanerochaete</taxon>
    </lineage>
</organism>
<dbReference type="Proteomes" id="UP000008370">
    <property type="component" value="Unassembled WGS sequence"/>
</dbReference>
<dbReference type="HOGENOM" id="CLU_1825951_0_0_1"/>
<dbReference type="EMBL" id="JH930468">
    <property type="protein sequence ID" value="EKM60894.1"/>
    <property type="molecule type" value="Genomic_DNA"/>
</dbReference>
<reference evidence="2 3" key="1">
    <citation type="journal article" date="2012" name="BMC Genomics">
        <title>Comparative genomics of the white-rot fungi, Phanerochaete carnosa and P. chrysosporium, to elucidate the genetic basis of the distinct wood types they colonize.</title>
        <authorList>
            <person name="Suzuki H."/>
            <person name="MacDonald J."/>
            <person name="Syed K."/>
            <person name="Salamov A."/>
            <person name="Hori C."/>
            <person name="Aerts A."/>
            <person name="Henrissat B."/>
            <person name="Wiebenga A."/>
            <person name="vanKuyk P.A."/>
            <person name="Barry K."/>
            <person name="Lindquist E."/>
            <person name="LaButti K."/>
            <person name="Lapidus A."/>
            <person name="Lucas S."/>
            <person name="Coutinho P."/>
            <person name="Gong Y."/>
            <person name="Samejima M."/>
            <person name="Mahadevan R."/>
            <person name="Abou-Zaid M."/>
            <person name="de Vries R.P."/>
            <person name="Igarashi K."/>
            <person name="Yadav J.S."/>
            <person name="Grigoriev I.V."/>
            <person name="Master E.R."/>
        </authorList>
    </citation>
    <scope>NUCLEOTIDE SEQUENCE [LARGE SCALE GENOMIC DNA]</scope>
    <source>
        <strain evidence="2 3">HHB-10118-sp</strain>
    </source>
</reference>
<feature type="region of interest" description="Disordered" evidence="1">
    <location>
        <begin position="101"/>
        <end position="141"/>
    </location>
</feature>
<gene>
    <name evidence="2" type="ORF">PHACADRAFT_247113</name>
</gene>
<keyword evidence="3" id="KW-1185">Reference proteome</keyword>